<gene>
    <name evidence="1" type="ORF">RRG08_051365</name>
</gene>
<evidence type="ECO:0000313" key="2">
    <source>
        <dbReference type="Proteomes" id="UP001283361"/>
    </source>
</evidence>
<name>A0AAE1B3R7_9GAST</name>
<proteinExistence type="predicted"/>
<protein>
    <submittedName>
        <fullName evidence="1">Uncharacterized protein</fullName>
    </submittedName>
</protein>
<reference evidence="1" key="1">
    <citation type="journal article" date="2023" name="G3 (Bethesda)">
        <title>A reference genome for the long-term kleptoplast-retaining sea slug Elysia crispata morphotype clarki.</title>
        <authorList>
            <person name="Eastman K.E."/>
            <person name="Pendleton A.L."/>
            <person name="Shaikh M.A."/>
            <person name="Suttiyut T."/>
            <person name="Ogas R."/>
            <person name="Tomko P."/>
            <person name="Gavelis G."/>
            <person name="Widhalm J.R."/>
            <person name="Wisecaver J.H."/>
        </authorList>
    </citation>
    <scope>NUCLEOTIDE SEQUENCE</scope>
    <source>
        <strain evidence="1">ECLA1</strain>
    </source>
</reference>
<comment type="caution">
    <text evidence="1">The sequence shown here is derived from an EMBL/GenBank/DDBJ whole genome shotgun (WGS) entry which is preliminary data.</text>
</comment>
<evidence type="ECO:0000313" key="1">
    <source>
        <dbReference type="EMBL" id="KAK3799085.1"/>
    </source>
</evidence>
<dbReference type="Proteomes" id="UP001283361">
    <property type="component" value="Unassembled WGS sequence"/>
</dbReference>
<sequence length="129" mass="14926">MICKKRLSLKLMAELAPPVDYLSPLDLSSFTQWFTGENKLKLRMLSLRIMPNLRIIWDHVILCVNKTSGQKKPTIVISQAIFAVMRQFSFLPCRHSRLRHSYYRFTSQPESVLKSGRDKGKTTVADQAR</sequence>
<accession>A0AAE1B3R7</accession>
<organism evidence="1 2">
    <name type="scientific">Elysia crispata</name>
    <name type="common">lettuce slug</name>
    <dbReference type="NCBI Taxonomy" id="231223"/>
    <lineage>
        <taxon>Eukaryota</taxon>
        <taxon>Metazoa</taxon>
        <taxon>Spiralia</taxon>
        <taxon>Lophotrochozoa</taxon>
        <taxon>Mollusca</taxon>
        <taxon>Gastropoda</taxon>
        <taxon>Heterobranchia</taxon>
        <taxon>Euthyneura</taxon>
        <taxon>Panpulmonata</taxon>
        <taxon>Sacoglossa</taxon>
        <taxon>Placobranchoidea</taxon>
        <taxon>Plakobranchidae</taxon>
        <taxon>Elysia</taxon>
    </lineage>
</organism>
<dbReference type="EMBL" id="JAWDGP010000593">
    <property type="protein sequence ID" value="KAK3799085.1"/>
    <property type="molecule type" value="Genomic_DNA"/>
</dbReference>
<dbReference type="AlphaFoldDB" id="A0AAE1B3R7"/>
<keyword evidence="2" id="KW-1185">Reference proteome</keyword>